<accession>A0A7W7IBJ4</accession>
<sequence length="204" mass="22259">MTEPRTDPTTEPSAEPLSGPVIELEDVPPLRGPRPAGARRARRRPVPPDGPTLRPARRSILTGLFAAGATAGLKALGVFPPAREAVASGFQLAGYYDIYPRCPSYAADHNCSPGCGPSYACSWCCRTSGKYKGFHKSGVSHPGWYKLRPSQCYSGGYDGWLWAYAKSCGKCTKGVTWRCHDGWKKSKQGNWYKTICRKAVTCKN</sequence>
<proteinExistence type="predicted"/>
<reference evidence="2 5" key="1">
    <citation type="journal article" date="2019" name="Int. J. Syst. Evol. Microbiol.">
        <title>The Global Catalogue of Microorganisms (GCM) 10K type strain sequencing project: providing services to taxonomists for standard genome sequencing and annotation.</title>
        <authorList>
            <consortium name="The Broad Institute Genomics Platform"/>
            <consortium name="The Broad Institute Genome Sequencing Center for Infectious Disease"/>
            <person name="Wu L."/>
            <person name="Ma J."/>
        </authorList>
    </citation>
    <scope>NUCLEOTIDE SEQUENCE [LARGE SCALE GENOMIC DNA]</scope>
    <source>
        <strain evidence="2 5">JCM 10667</strain>
    </source>
</reference>
<reference evidence="2" key="3">
    <citation type="submission" date="2023-12" db="EMBL/GenBank/DDBJ databases">
        <authorList>
            <person name="Sun Q."/>
            <person name="Inoue M."/>
        </authorList>
    </citation>
    <scope>NUCLEOTIDE SEQUENCE</scope>
    <source>
        <strain evidence="2">JCM 10667</strain>
    </source>
</reference>
<dbReference type="EMBL" id="JACHMV010000001">
    <property type="protein sequence ID" value="MBB4774062.1"/>
    <property type="molecule type" value="Genomic_DNA"/>
</dbReference>
<keyword evidence="5" id="KW-1185">Reference proteome</keyword>
<dbReference type="Proteomes" id="UP000549343">
    <property type="component" value="Unassembled WGS sequence"/>
</dbReference>
<dbReference type="RefSeq" id="WP_184882524.1">
    <property type="nucleotide sequence ID" value="NZ_BAAAHD010000064.1"/>
</dbReference>
<evidence type="ECO:0000313" key="2">
    <source>
        <dbReference type="EMBL" id="GAA0586846.1"/>
    </source>
</evidence>
<evidence type="ECO:0000313" key="5">
    <source>
        <dbReference type="Proteomes" id="UP001501427"/>
    </source>
</evidence>
<reference evidence="3 4" key="2">
    <citation type="submission" date="2020-08" db="EMBL/GenBank/DDBJ databases">
        <title>Sequencing the genomes of 1000 actinobacteria strains.</title>
        <authorList>
            <person name="Klenk H.-P."/>
        </authorList>
    </citation>
    <scope>NUCLEOTIDE SEQUENCE [LARGE SCALE GENOMIC DNA]</scope>
    <source>
        <strain evidence="3 4">DSM 44772</strain>
    </source>
</reference>
<gene>
    <name evidence="3" type="ORF">F4557_002480</name>
    <name evidence="2" type="ORF">GCM10009546_56480</name>
</gene>
<dbReference type="AlphaFoldDB" id="A0A7W7IBJ4"/>
<name>A0A7W7IBJ4_9ACTN</name>
<dbReference type="EMBL" id="BAAAHD010000064">
    <property type="protein sequence ID" value="GAA0586846.1"/>
    <property type="molecule type" value="Genomic_DNA"/>
</dbReference>
<dbReference type="Proteomes" id="UP001501427">
    <property type="component" value="Unassembled WGS sequence"/>
</dbReference>
<evidence type="ECO:0000313" key="3">
    <source>
        <dbReference type="EMBL" id="MBB4774062.1"/>
    </source>
</evidence>
<protein>
    <submittedName>
        <fullName evidence="3">Uncharacterized protein</fullName>
    </submittedName>
</protein>
<organism evidence="3 4">
    <name type="scientific">Actinomadura livida</name>
    <dbReference type="NCBI Taxonomy" id="79909"/>
    <lineage>
        <taxon>Bacteria</taxon>
        <taxon>Bacillati</taxon>
        <taxon>Actinomycetota</taxon>
        <taxon>Actinomycetes</taxon>
        <taxon>Streptosporangiales</taxon>
        <taxon>Thermomonosporaceae</taxon>
        <taxon>Actinomadura</taxon>
    </lineage>
</organism>
<evidence type="ECO:0000313" key="4">
    <source>
        <dbReference type="Proteomes" id="UP000549343"/>
    </source>
</evidence>
<feature type="region of interest" description="Disordered" evidence="1">
    <location>
        <begin position="1"/>
        <end position="55"/>
    </location>
</feature>
<evidence type="ECO:0000256" key="1">
    <source>
        <dbReference type="SAM" id="MobiDB-lite"/>
    </source>
</evidence>
<comment type="caution">
    <text evidence="3">The sequence shown here is derived from an EMBL/GenBank/DDBJ whole genome shotgun (WGS) entry which is preliminary data.</text>
</comment>